<dbReference type="SMART" id="SM00448">
    <property type="entry name" value="REC"/>
    <property type="match status" value="1"/>
</dbReference>
<dbReference type="GO" id="GO:0045893">
    <property type="term" value="P:positive regulation of DNA-templated transcription"/>
    <property type="evidence" value="ECO:0007669"/>
    <property type="project" value="UniProtKB-ARBA"/>
</dbReference>
<dbReference type="SUPFAM" id="SSF52172">
    <property type="entry name" value="CheY-like"/>
    <property type="match status" value="1"/>
</dbReference>
<reference evidence="12" key="1">
    <citation type="submission" date="2023-05" db="EMBL/GenBank/DDBJ databases">
        <authorList>
            <person name="Du J."/>
        </authorList>
    </citation>
    <scope>NUCLEOTIDE SEQUENCE</scope>
    <source>
        <strain evidence="12">UMB1064</strain>
    </source>
</reference>
<dbReference type="GO" id="GO:0000156">
    <property type="term" value="F:phosphorelay response regulator activity"/>
    <property type="evidence" value="ECO:0007669"/>
    <property type="project" value="TreeGrafter"/>
</dbReference>
<reference evidence="12" key="2">
    <citation type="submission" date="2024-05" db="EMBL/GenBank/DDBJ databases">
        <authorList>
            <person name="Wolfe A."/>
        </authorList>
    </citation>
    <scope>NUCLEOTIDE SEQUENCE</scope>
    <source>
        <strain evidence="12">UMB1064</strain>
    </source>
</reference>
<dbReference type="InterPro" id="IPR001867">
    <property type="entry name" value="OmpR/PhoB-type_DNA-bd"/>
</dbReference>
<evidence type="ECO:0000259" key="11">
    <source>
        <dbReference type="PROSITE" id="PS51755"/>
    </source>
</evidence>
<dbReference type="SMART" id="SM00862">
    <property type="entry name" value="Trans_reg_C"/>
    <property type="match status" value="1"/>
</dbReference>
<dbReference type="CDD" id="cd00383">
    <property type="entry name" value="trans_reg_C"/>
    <property type="match status" value="1"/>
</dbReference>
<evidence type="ECO:0000313" key="13">
    <source>
        <dbReference type="Proteomes" id="UP001223646"/>
    </source>
</evidence>
<keyword evidence="3 8" id="KW-0597">Phosphoprotein</keyword>
<evidence type="ECO:0000256" key="8">
    <source>
        <dbReference type="PROSITE-ProRule" id="PRU00169"/>
    </source>
</evidence>
<feature type="DNA-binding region" description="OmpR/PhoB-type" evidence="9">
    <location>
        <begin position="144"/>
        <end position="244"/>
    </location>
</feature>
<evidence type="ECO:0000313" key="12">
    <source>
        <dbReference type="EMBL" id="MEO3717353.1"/>
    </source>
</evidence>
<dbReference type="FunFam" id="3.40.50.2300:FF:000021">
    <property type="entry name" value="Two-component system response regulator KdpE"/>
    <property type="match status" value="1"/>
</dbReference>
<evidence type="ECO:0000256" key="5">
    <source>
        <dbReference type="ARBA" id="ARBA00023015"/>
    </source>
</evidence>
<evidence type="ECO:0000259" key="10">
    <source>
        <dbReference type="PROSITE" id="PS50110"/>
    </source>
</evidence>
<comment type="subcellular location">
    <subcellularLocation>
        <location evidence="1">Cytoplasm</location>
    </subcellularLocation>
</comment>
<keyword evidence="4" id="KW-0902">Two-component regulatory system</keyword>
<name>A0AAW9SYA0_CORAY</name>
<dbReference type="GO" id="GO:0042802">
    <property type="term" value="F:identical protein binding"/>
    <property type="evidence" value="ECO:0007669"/>
    <property type="project" value="UniProtKB-ARBA"/>
</dbReference>
<dbReference type="Pfam" id="PF00486">
    <property type="entry name" value="Trans_reg_C"/>
    <property type="match status" value="1"/>
</dbReference>
<dbReference type="Gene3D" id="3.40.50.2300">
    <property type="match status" value="1"/>
</dbReference>
<dbReference type="InterPro" id="IPR039420">
    <property type="entry name" value="WalR-like"/>
</dbReference>
<evidence type="ECO:0000256" key="4">
    <source>
        <dbReference type="ARBA" id="ARBA00023012"/>
    </source>
</evidence>
<evidence type="ECO:0000256" key="7">
    <source>
        <dbReference type="ARBA" id="ARBA00023163"/>
    </source>
</evidence>
<dbReference type="AlphaFoldDB" id="A0AAW9SYA0"/>
<evidence type="ECO:0000256" key="3">
    <source>
        <dbReference type="ARBA" id="ARBA00022553"/>
    </source>
</evidence>
<organism evidence="12 13">
    <name type="scientific">Corynebacterium amycolatum</name>
    <dbReference type="NCBI Taxonomy" id="43765"/>
    <lineage>
        <taxon>Bacteria</taxon>
        <taxon>Bacillati</taxon>
        <taxon>Actinomycetota</taxon>
        <taxon>Actinomycetes</taxon>
        <taxon>Mycobacteriales</taxon>
        <taxon>Corynebacteriaceae</taxon>
        <taxon>Corynebacterium</taxon>
    </lineage>
</organism>
<gene>
    <name evidence="12" type="ORF">QP460_007120</name>
</gene>
<dbReference type="EMBL" id="JASOOY020000027">
    <property type="protein sequence ID" value="MEO3717353.1"/>
    <property type="molecule type" value="Genomic_DNA"/>
</dbReference>
<dbReference type="GO" id="GO:0032993">
    <property type="term" value="C:protein-DNA complex"/>
    <property type="evidence" value="ECO:0007669"/>
    <property type="project" value="TreeGrafter"/>
</dbReference>
<evidence type="ECO:0000256" key="9">
    <source>
        <dbReference type="PROSITE-ProRule" id="PRU01091"/>
    </source>
</evidence>
<dbReference type="PANTHER" id="PTHR48111:SF50">
    <property type="entry name" value="KDP OPERON TRANSCRIPTIONAL REGULATORY PROTEIN KDPE"/>
    <property type="match status" value="1"/>
</dbReference>
<dbReference type="Gene3D" id="6.10.250.690">
    <property type="match status" value="1"/>
</dbReference>
<keyword evidence="7" id="KW-0804">Transcription</keyword>
<dbReference type="Gene3D" id="1.10.10.10">
    <property type="entry name" value="Winged helix-like DNA-binding domain superfamily/Winged helix DNA-binding domain"/>
    <property type="match status" value="1"/>
</dbReference>
<dbReference type="InterPro" id="IPR036388">
    <property type="entry name" value="WH-like_DNA-bd_sf"/>
</dbReference>
<dbReference type="PROSITE" id="PS50110">
    <property type="entry name" value="RESPONSE_REGULATORY"/>
    <property type="match status" value="1"/>
</dbReference>
<keyword evidence="6 9" id="KW-0238">DNA-binding</keyword>
<dbReference type="InterPro" id="IPR001789">
    <property type="entry name" value="Sig_transdc_resp-reg_receiver"/>
</dbReference>
<evidence type="ECO:0000256" key="6">
    <source>
        <dbReference type="ARBA" id="ARBA00023125"/>
    </source>
</evidence>
<dbReference type="PROSITE" id="PS51755">
    <property type="entry name" value="OMPR_PHOB"/>
    <property type="match status" value="1"/>
</dbReference>
<evidence type="ECO:0000256" key="2">
    <source>
        <dbReference type="ARBA" id="ARBA00022490"/>
    </source>
</evidence>
<feature type="domain" description="Response regulatory" evidence="10">
    <location>
        <begin position="19"/>
        <end position="132"/>
    </location>
</feature>
<proteinExistence type="predicted"/>
<dbReference type="PANTHER" id="PTHR48111">
    <property type="entry name" value="REGULATOR OF RPOS"/>
    <property type="match status" value="1"/>
</dbReference>
<evidence type="ECO:0000256" key="1">
    <source>
        <dbReference type="ARBA" id="ARBA00004496"/>
    </source>
</evidence>
<keyword evidence="2" id="KW-0963">Cytoplasm</keyword>
<dbReference type="Pfam" id="PF00072">
    <property type="entry name" value="Response_reg"/>
    <property type="match status" value="1"/>
</dbReference>
<sequence>MNLSSGQPAGQAGNKPGRKILIVEDDVAMARTVLVSLKARGYEPRVAQTATRALAAVSEWKPDAVLLDLGLPDVSGLEVLRSLRRWSDIPVLIVSARHDEAGKINALNEGADDYVTKPFSMGELLARLRSTMRRASKVVVEEVPKVTSADGHLMVDLAKRQVLVADELVHLTPREWDILVYLVQHRGELVTKLELLKAVWGDQYEKETNYLRVYISQLRHKIEPQQAHNKYLRTEVGVGYRMVLDEE</sequence>
<dbReference type="GO" id="GO:0005829">
    <property type="term" value="C:cytosol"/>
    <property type="evidence" value="ECO:0007669"/>
    <property type="project" value="TreeGrafter"/>
</dbReference>
<feature type="modified residue" description="4-aspartylphosphate" evidence="8">
    <location>
        <position position="68"/>
    </location>
</feature>
<protein>
    <submittedName>
        <fullName evidence="12">Response regulator transcription factor</fullName>
    </submittedName>
</protein>
<dbReference type="GO" id="GO:0000987">
    <property type="term" value="F:cis-regulatory region sequence-specific DNA binding"/>
    <property type="evidence" value="ECO:0007669"/>
    <property type="project" value="UniProtKB-ARBA"/>
</dbReference>
<keyword evidence="5" id="KW-0805">Transcription regulation</keyword>
<feature type="domain" description="OmpR/PhoB-type" evidence="11">
    <location>
        <begin position="144"/>
        <end position="244"/>
    </location>
</feature>
<comment type="caution">
    <text evidence="12">The sequence shown here is derived from an EMBL/GenBank/DDBJ whole genome shotgun (WGS) entry which is preliminary data.</text>
</comment>
<dbReference type="Proteomes" id="UP001223646">
    <property type="component" value="Unassembled WGS sequence"/>
</dbReference>
<dbReference type="InterPro" id="IPR011006">
    <property type="entry name" value="CheY-like_superfamily"/>
</dbReference>
<dbReference type="RefSeq" id="WP_049181799.1">
    <property type="nucleotide sequence ID" value="NZ_CP068168.1"/>
</dbReference>
<accession>A0AAW9SYA0</accession>